<accession>T1BQC1</accession>
<dbReference type="PANTHER" id="PTHR21600:SF44">
    <property type="entry name" value="RIBOSOMAL LARGE SUBUNIT PSEUDOURIDINE SYNTHASE D"/>
    <property type="match status" value="1"/>
</dbReference>
<organism evidence="5">
    <name type="scientific">mine drainage metagenome</name>
    <dbReference type="NCBI Taxonomy" id="410659"/>
    <lineage>
        <taxon>unclassified sequences</taxon>
        <taxon>metagenomes</taxon>
        <taxon>ecological metagenomes</taxon>
    </lineage>
</organism>
<feature type="region of interest" description="Disordered" evidence="3">
    <location>
        <begin position="1"/>
        <end position="20"/>
    </location>
</feature>
<protein>
    <submittedName>
        <fullName evidence="5">Ribosomal large subunit pseudouridine synthase D</fullName>
    </submittedName>
</protein>
<dbReference type="PROSITE" id="PS50889">
    <property type="entry name" value="S4"/>
    <property type="match status" value="1"/>
</dbReference>
<dbReference type="SUPFAM" id="SSF55120">
    <property type="entry name" value="Pseudouridine synthase"/>
    <property type="match status" value="1"/>
</dbReference>
<dbReference type="Gene3D" id="3.10.290.10">
    <property type="entry name" value="RNA-binding S4 domain"/>
    <property type="match status" value="1"/>
</dbReference>
<dbReference type="CDD" id="cd00165">
    <property type="entry name" value="S4"/>
    <property type="match status" value="1"/>
</dbReference>
<dbReference type="Pfam" id="PF01479">
    <property type="entry name" value="S4"/>
    <property type="match status" value="1"/>
</dbReference>
<dbReference type="PROSITE" id="PS01129">
    <property type="entry name" value="PSI_RLU"/>
    <property type="match status" value="1"/>
</dbReference>
<dbReference type="SMART" id="SM00363">
    <property type="entry name" value="S4"/>
    <property type="match status" value="1"/>
</dbReference>
<evidence type="ECO:0000256" key="3">
    <source>
        <dbReference type="SAM" id="MobiDB-lite"/>
    </source>
</evidence>
<dbReference type="Gene3D" id="3.30.2350.10">
    <property type="entry name" value="Pseudouridine synthase"/>
    <property type="match status" value="1"/>
</dbReference>
<comment type="similarity">
    <text evidence="1">Belongs to the pseudouridine synthase RluA family.</text>
</comment>
<dbReference type="InterPro" id="IPR006224">
    <property type="entry name" value="PsdUridine_synth_RluA-like_CS"/>
</dbReference>
<evidence type="ECO:0000313" key="5">
    <source>
        <dbReference type="EMBL" id="EQD56185.1"/>
    </source>
</evidence>
<reference evidence="5" key="1">
    <citation type="submission" date="2013-08" db="EMBL/GenBank/DDBJ databases">
        <authorList>
            <person name="Mendez C."/>
            <person name="Richter M."/>
            <person name="Ferrer M."/>
            <person name="Sanchez J."/>
        </authorList>
    </citation>
    <scope>NUCLEOTIDE SEQUENCE</scope>
</reference>
<dbReference type="InterPro" id="IPR006145">
    <property type="entry name" value="PsdUridine_synth_RsuA/RluA"/>
</dbReference>
<dbReference type="NCBIfam" id="TIGR00005">
    <property type="entry name" value="rluA_subfam"/>
    <property type="match status" value="1"/>
</dbReference>
<dbReference type="SUPFAM" id="SSF55174">
    <property type="entry name" value="Alpha-L RNA-binding motif"/>
    <property type="match status" value="1"/>
</dbReference>
<dbReference type="CDD" id="cd02869">
    <property type="entry name" value="PseudoU_synth_RluA_like"/>
    <property type="match status" value="1"/>
</dbReference>
<dbReference type="InterPro" id="IPR020103">
    <property type="entry name" value="PsdUridine_synth_cat_dom_sf"/>
</dbReference>
<dbReference type="EMBL" id="AUZY01005938">
    <property type="protein sequence ID" value="EQD56185.1"/>
    <property type="molecule type" value="Genomic_DNA"/>
</dbReference>
<evidence type="ECO:0000256" key="1">
    <source>
        <dbReference type="ARBA" id="ARBA00010876"/>
    </source>
</evidence>
<name>T1BQC1_9ZZZZ</name>
<evidence type="ECO:0000259" key="4">
    <source>
        <dbReference type="SMART" id="SM00363"/>
    </source>
</evidence>
<dbReference type="GO" id="GO:0009982">
    <property type="term" value="F:pseudouridine synthase activity"/>
    <property type="evidence" value="ECO:0007669"/>
    <property type="project" value="InterPro"/>
</dbReference>
<dbReference type="AlphaFoldDB" id="T1BQC1"/>
<dbReference type="InterPro" id="IPR036986">
    <property type="entry name" value="S4_RNA-bd_sf"/>
</dbReference>
<dbReference type="Pfam" id="PF00849">
    <property type="entry name" value="PseudoU_synth_2"/>
    <property type="match status" value="1"/>
</dbReference>
<proteinExistence type="inferred from homology"/>
<dbReference type="GO" id="GO:0003723">
    <property type="term" value="F:RNA binding"/>
    <property type="evidence" value="ECO:0007669"/>
    <property type="project" value="InterPro"/>
</dbReference>
<gene>
    <name evidence="5" type="ORF">B1B_09034</name>
</gene>
<dbReference type="GO" id="GO:0000455">
    <property type="term" value="P:enzyme-directed rRNA pseudouridine synthesis"/>
    <property type="evidence" value="ECO:0007669"/>
    <property type="project" value="TreeGrafter"/>
</dbReference>
<evidence type="ECO:0000256" key="2">
    <source>
        <dbReference type="ARBA" id="ARBA00023235"/>
    </source>
</evidence>
<feature type="domain" description="RNA-binding S4" evidence="4">
    <location>
        <begin position="38"/>
        <end position="98"/>
    </location>
</feature>
<comment type="caution">
    <text evidence="5">The sequence shown here is derived from an EMBL/GenBank/DDBJ whole genome shotgun (WGS) entry which is preliminary data.</text>
</comment>
<sequence>MSETIRGKTGNPQSIPRMAGALPGASETLTVPPALAGQRLDRVLAALCPGHSRTRLADLVRRGQVTVSGRPVAPSDTVDAGERIGIRFDPPPETRLGPEPMTLSILFEDPDLIVVDKPAGLVVHPGAGHARGTLINGLLHRYPELARMPRAGLVHRLDKDTSGLLIVARSERGHRALTRDLALREIRRTYVALILGQPVSGRRIEAPIGRHRGNRLKQAVSPGGKPADTEFRVLERFPGLCWIEVHLGTGRTHQIRVHLAHIGHGLVGDPLYGPRASFGKGVSAAVCESLRSFPRQALHAIRLELPHPHTRTLQSWTSPLPADLQALLATLRHDRDGRDLGG</sequence>
<dbReference type="InterPro" id="IPR050188">
    <property type="entry name" value="RluA_PseudoU_synthase"/>
</dbReference>
<reference evidence="5" key="2">
    <citation type="journal article" date="2014" name="ISME J.">
        <title>Microbial stratification in low pH oxic and suboxic macroscopic growths along an acid mine drainage.</title>
        <authorList>
            <person name="Mendez-Garcia C."/>
            <person name="Mesa V."/>
            <person name="Sprenger R.R."/>
            <person name="Richter M."/>
            <person name="Diez M.S."/>
            <person name="Solano J."/>
            <person name="Bargiela R."/>
            <person name="Golyshina O.V."/>
            <person name="Manteca A."/>
            <person name="Ramos J.L."/>
            <person name="Gallego J.R."/>
            <person name="Llorente I."/>
            <person name="Martins Dos Santos V.A."/>
            <person name="Jensen O.N."/>
            <person name="Pelaez A.I."/>
            <person name="Sanchez J."/>
            <person name="Ferrer M."/>
        </authorList>
    </citation>
    <scope>NUCLEOTIDE SEQUENCE</scope>
</reference>
<dbReference type="InterPro" id="IPR002942">
    <property type="entry name" value="S4_RNA-bd"/>
</dbReference>
<dbReference type="PANTHER" id="PTHR21600">
    <property type="entry name" value="MITOCHONDRIAL RNA PSEUDOURIDINE SYNTHASE"/>
    <property type="match status" value="1"/>
</dbReference>
<dbReference type="InterPro" id="IPR006225">
    <property type="entry name" value="PsdUridine_synth_RluC/D"/>
</dbReference>
<keyword evidence="2" id="KW-0413">Isomerase</keyword>